<feature type="transmembrane region" description="Helical" evidence="9">
    <location>
        <begin position="335"/>
        <end position="354"/>
    </location>
</feature>
<dbReference type="InterPro" id="IPR005279">
    <property type="entry name" value="Dipep/tripep_permease"/>
</dbReference>
<evidence type="ECO:0000256" key="8">
    <source>
        <dbReference type="RuleBase" id="RU003755"/>
    </source>
</evidence>
<dbReference type="RefSeq" id="WP_271148299.1">
    <property type="nucleotide sequence ID" value="NZ_CP115859.1"/>
</dbReference>
<keyword evidence="5" id="KW-0653">Protein transport</keyword>
<keyword evidence="3" id="KW-1003">Cell membrane</keyword>
<dbReference type="InterPro" id="IPR050171">
    <property type="entry name" value="MFS_Transporters"/>
</dbReference>
<dbReference type="Proteomes" id="UP001210978">
    <property type="component" value="Chromosome"/>
</dbReference>
<feature type="transmembrane region" description="Helical" evidence="9">
    <location>
        <begin position="433"/>
        <end position="457"/>
    </location>
</feature>
<evidence type="ECO:0000256" key="9">
    <source>
        <dbReference type="SAM" id="Phobius"/>
    </source>
</evidence>
<feature type="transmembrane region" description="Helical" evidence="9">
    <location>
        <begin position="31"/>
        <end position="50"/>
    </location>
</feature>
<feature type="transmembrane region" description="Helical" evidence="9">
    <location>
        <begin position="86"/>
        <end position="102"/>
    </location>
</feature>
<comment type="subcellular location">
    <subcellularLocation>
        <location evidence="1">Cell membrane</location>
        <topology evidence="1">Multi-pass membrane protein</topology>
    </subcellularLocation>
    <subcellularLocation>
        <location evidence="8">Membrane</location>
        <topology evidence="8">Multi-pass membrane protein</topology>
    </subcellularLocation>
</comment>
<feature type="transmembrane region" description="Helical" evidence="9">
    <location>
        <begin position="392"/>
        <end position="412"/>
    </location>
</feature>
<dbReference type="EMBL" id="CP115859">
    <property type="protein sequence ID" value="WBV59951.1"/>
    <property type="molecule type" value="Genomic_DNA"/>
</dbReference>
<keyword evidence="2 8" id="KW-0813">Transport</keyword>
<feature type="transmembrane region" description="Helical" evidence="9">
    <location>
        <begin position="477"/>
        <end position="495"/>
    </location>
</feature>
<dbReference type="Gene3D" id="1.20.1250.20">
    <property type="entry name" value="MFS general substrate transporter like domains"/>
    <property type="match status" value="1"/>
</dbReference>
<accession>A0ABY7QMM1</accession>
<keyword evidence="11" id="KW-1185">Reference proteome</keyword>
<dbReference type="InterPro" id="IPR000109">
    <property type="entry name" value="POT_fam"/>
</dbReference>
<dbReference type="Pfam" id="PF00854">
    <property type="entry name" value="PTR2"/>
    <property type="match status" value="1"/>
</dbReference>
<feature type="transmembrane region" description="Helical" evidence="9">
    <location>
        <begin position="183"/>
        <end position="203"/>
    </location>
</feature>
<dbReference type="InterPro" id="IPR036259">
    <property type="entry name" value="MFS_trans_sf"/>
</dbReference>
<feature type="transmembrane region" description="Helical" evidence="9">
    <location>
        <begin position="286"/>
        <end position="303"/>
    </location>
</feature>
<reference evidence="10 11" key="1">
    <citation type="submission" date="2023-01" db="EMBL/GenBank/DDBJ databases">
        <title>Complete genome of Chryseobacterium camelliae VAN22-5A.</title>
        <authorList>
            <person name="Zong G."/>
            <person name="Cao G."/>
        </authorList>
    </citation>
    <scope>NUCLEOTIDE SEQUENCE [LARGE SCALE GENOMIC DNA]</scope>
    <source>
        <strain evidence="10 11">VAN22-5A</strain>
    </source>
</reference>
<feature type="transmembrane region" description="Helical" evidence="9">
    <location>
        <begin position="258"/>
        <end position="274"/>
    </location>
</feature>
<feature type="transmembrane region" description="Helical" evidence="9">
    <location>
        <begin position="108"/>
        <end position="127"/>
    </location>
</feature>
<keyword evidence="7 9" id="KW-0472">Membrane</keyword>
<evidence type="ECO:0000256" key="4">
    <source>
        <dbReference type="ARBA" id="ARBA00022692"/>
    </source>
</evidence>
<evidence type="ECO:0000313" key="10">
    <source>
        <dbReference type="EMBL" id="WBV59951.1"/>
    </source>
</evidence>
<dbReference type="InterPro" id="IPR018456">
    <property type="entry name" value="PTR2_symporter_CS"/>
</dbReference>
<gene>
    <name evidence="10" type="ORF">PFY12_12990</name>
</gene>
<evidence type="ECO:0000256" key="2">
    <source>
        <dbReference type="ARBA" id="ARBA00022448"/>
    </source>
</evidence>
<keyword evidence="4 8" id="KW-0812">Transmembrane</keyword>
<sequence>MSKTLEEIQNFEGKYPKQIWSLFFSEMWERFCFYGMRGMLVFFMISQLNFHEKEANLQYGATQAFVYAFTFVGGLFADKILGFRKSLFWGGLLMIVGSLILATDPHKFFFLGIAFTVVGTGFFKPNISSMVGQLYKPNDSRADAGFSLFYAGINLGALLGGYFCIAIGKGEILANVISEASRWNIAFGLAAVVMVVSLINFVFTQRSLGTIGLQPGHPLNEVKSAPIPKWKEYGVYVLSLIFVPIIMIMVAKTEYTDYFMWTIGPLTLIYLFYEMTKVTSAERKKLWAALVFILFSILFWGIYEQSGGSLSIFAAKNLNKDLLGLDPNGVNNSGGAFFIIFLAPLIGLLWIWLNKRKIEPNTIIKFGLGFIFLGLGYYVLFATRLFANLQGITSLNFFTIALLVITLGELCLSPIGLSIMTKLSTKNLQGMMMGMWFLASAYGQYVAGIIGAGLATAKEGSTNYDALITYTDGYKQLGLYAVIAGVVLILISPFVKKLMQEVK</sequence>
<dbReference type="PROSITE" id="PS01023">
    <property type="entry name" value="PTR2_2"/>
    <property type="match status" value="1"/>
</dbReference>
<dbReference type="SUPFAM" id="SSF103473">
    <property type="entry name" value="MFS general substrate transporter"/>
    <property type="match status" value="1"/>
</dbReference>
<protein>
    <submittedName>
        <fullName evidence="10">Peptide MFS transporter</fullName>
    </submittedName>
</protein>
<keyword evidence="6 9" id="KW-1133">Transmembrane helix</keyword>
<dbReference type="NCBIfam" id="TIGR00924">
    <property type="entry name" value="yjdL_sub1_fam"/>
    <property type="match status" value="1"/>
</dbReference>
<evidence type="ECO:0000256" key="1">
    <source>
        <dbReference type="ARBA" id="ARBA00004651"/>
    </source>
</evidence>
<feature type="transmembrane region" description="Helical" evidence="9">
    <location>
        <begin position="233"/>
        <end position="252"/>
    </location>
</feature>
<dbReference type="CDD" id="cd17346">
    <property type="entry name" value="MFS_DtpA_like"/>
    <property type="match status" value="1"/>
</dbReference>
<feature type="transmembrane region" description="Helical" evidence="9">
    <location>
        <begin position="366"/>
        <end position="386"/>
    </location>
</feature>
<evidence type="ECO:0000256" key="5">
    <source>
        <dbReference type="ARBA" id="ARBA00022856"/>
    </source>
</evidence>
<evidence type="ECO:0000256" key="7">
    <source>
        <dbReference type="ARBA" id="ARBA00023136"/>
    </source>
</evidence>
<evidence type="ECO:0000256" key="3">
    <source>
        <dbReference type="ARBA" id="ARBA00022475"/>
    </source>
</evidence>
<proteinExistence type="inferred from homology"/>
<feature type="transmembrane region" description="Helical" evidence="9">
    <location>
        <begin position="148"/>
        <end position="168"/>
    </location>
</feature>
<comment type="similarity">
    <text evidence="8">Belongs to the major facilitator superfamily. Proton-dependent oligopeptide transporter (POT/PTR) (TC 2.A.17) family.</text>
</comment>
<feature type="transmembrane region" description="Helical" evidence="9">
    <location>
        <begin position="56"/>
        <end position="77"/>
    </location>
</feature>
<organism evidence="10 11">
    <name type="scientific">Chryseobacterium camelliae</name>
    <dbReference type="NCBI Taxonomy" id="1265445"/>
    <lineage>
        <taxon>Bacteria</taxon>
        <taxon>Pseudomonadati</taxon>
        <taxon>Bacteroidota</taxon>
        <taxon>Flavobacteriia</taxon>
        <taxon>Flavobacteriales</taxon>
        <taxon>Weeksellaceae</taxon>
        <taxon>Chryseobacterium group</taxon>
        <taxon>Chryseobacterium</taxon>
    </lineage>
</organism>
<dbReference type="PANTHER" id="PTHR23517">
    <property type="entry name" value="RESISTANCE PROTEIN MDTM, PUTATIVE-RELATED-RELATED"/>
    <property type="match status" value="1"/>
</dbReference>
<keyword evidence="5" id="KW-0571">Peptide transport</keyword>
<dbReference type="PANTHER" id="PTHR23517:SF15">
    <property type="entry name" value="PROTON-DEPENDENT OLIGOPEPTIDE FAMILY TRANSPORT PROTEIN"/>
    <property type="match status" value="1"/>
</dbReference>
<name>A0ABY7QMM1_9FLAO</name>
<evidence type="ECO:0000256" key="6">
    <source>
        <dbReference type="ARBA" id="ARBA00022989"/>
    </source>
</evidence>
<evidence type="ECO:0000313" key="11">
    <source>
        <dbReference type="Proteomes" id="UP001210978"/>
    </source>
</evidence>